<evidence type="ECO:0000259" key="15">
    <source>
        <dbReference type="Pfam" id="PF01207"/>
    </source>
</evidence>
<dbReference type="InterPro" id="IPR018517">
    <property type="entry name" value="tRNA_hU_synthase_CS"/>
</dbReference>
<keyword evidence="6 12" id="KW-0819">tRNA processing</keyword>
<dbReference type="PANTHER" id="PTHR45846:SF1">
    <property type="entry name" value="TRNA-DIHYDROURIDINE(47) SYNTHASE [NAD(P)(+)]-LIKE"/>
    <property type="match status" value="1"/>
</dbReference>
<dbReference type="CDD" id="cd02801">
    <property type="entry name" value="DUS_like_FMN"/>
    <property type="match status" value="1"/>
</dbReference>
<keyword evidence="17" id="KW-1185">Reference proteome</keyword>
<dbReference type="Proteomes" id="UP000007239">
    <property type="component" value="Chromosome"/>
</dbReference>
<feature type="binding site" evidence="14">
    <location>
        <position position="172"/>
    </location>
    <ligand>
        <name>FMN</name>
        <dbReference type="ChEBI" id="CHEBI:58210"/>
    </ligand>
</feature>
<dbReference type="InterPro" id="IPR013785">
    <property type="entry name" value="Aldolase_TIM"/>
</dbReference>
<comment type="cofactor">
    <cofactor evidence="1 12 14">
        <name>FMN</name>
        <dbReference type="ChEBI" id="CHEBI:58210"/>
    </cofactor>
</comment>
<dbReference type="SUPFAM" id="SSF51395">
    <property type="entry name" value="FMN-linked oxidoreductases"/>
    <property type="match status" value="1"/>
</dbReference>
<dbReference type="GO" id="GO:0017150">
    <property type="term" value="F:tRNA dihydrouridine synthase activity"/>
    <property type="evidence" value="ECO:0007669"/>
    <property type="project" value="InterPro"/>
</dbReference>
<accession>F6BJY9</accession>
<evidence type="ECO:0000256" key="14">
    <source>
        <dbReference type="PIRSR" id="PIRSR006621-2"/>
    </source>
</evidence>
<keyword evidence="8" id="KW-0694">RNA-binding</keyword>
<comment type="catalytic activity">
    <reaction evidence="10">
        <text>a 5,6-dihydrouridine in tRNA + NADP(+) = a uridine in tRNA + NADPH + H(+)</text>
        <dbReference type="Rhea" id="RHEA:23624"/>
        <dbReference type="Rhea" id="RHEA-COMP:13339"/>
        <dbReference type="Rhea" id="RHEA-COMP:13887"/>
        <dbReference type="ChEBI" id="CHEBI:15378"/>
        <dbReference type="ChEBI" id="CHEBI:57783"/>
        <dbReference type="ChEBI" id="CHEBI:58349"/>
        <dbReference type="ChEBI" id="CHEBI:65315"/>
        <dbReference type="ChEBI" id="CHEBI:74443"/>
    </reaction>
</comment>
<dbReference type="InterPro" id="IPR004652">
    <property type="entry name" value="DusB-like"/>
</dbReference>
<dbReference type="AlphaFoldDB" id="F6BJY9"/>
<dbReference type="NCBIfam" id="TIGR00737">
    <property type="entry name" value="nifR3_yhdG"/>
    <property type="match status" value="1"/>
</dbReference>
<dbReference type="InterPro" id="IPR035587">
    <property type="entry name" value="DUS-like_FMN-bd"/>
</dbReference>
<proteinExistence type="inferred from homology"/>
<reference evidence="16" key="1">
    <citation type="submission" date="2011-05" db="EMBL/GenBank/DDBJ databases">
        <title>Complete sequence of Thermoanaerobacterium xylanolyticum LX-11.</title>
        <authorList>
            <consortium name="US DOE Joint Genome Institute"/>
            <person name="Lucas S."/>
            <person name="Han J."/>
            <person name="Lapidus A."/>
            <person name="Cheng J.-F."/>
            <person name="Goodwin L."/>
            <person name="Pitluck S."/>
            <person name="Peters L."/>
            <person name="Mikhailova N."/>
            <person name="Lu M."/>
            <person name="Han C."/>
            <person name="Tapia R."/>
            <person name="Land M."/>
            <person name="Hauser L."/>
            <person name="Kyrpides N."/>
            <person name="Ivanova N."/>
            <person name="Pagani I."/>
            <person name="Hemme C."/>
            <person name="Woyke T."/>
        </authorList>
    </citation>
    <scope>NUCLEOTIDE SEQUENCE</scope>
    <source>
        <strain evidence="16">LX-11</strain>
    </source>
</reference>
<evidence type="ECO:0000256" key="13">
    <source>
        <dbReference type="PIRSR" id="PIRSR006621-1"/>
    </source>
</evidence>
<dbReference type="RefSeq" id="WP_013788740.1">
    <property type="nucleotide sequence ID" value="NC_015555.1"/>
</dbReference>
<organism evidence="16 17">
    <name type="scientific">Thermoanaerobacterium xylanolyticum (strain ATCC 49914 / DSM 7097 / LX-11)</name>
    <dbReference type="NCBI Taxonomy" id="858215"/>
    <lineage>
        <taxon>Bacteria</taxon>
        <taxon>Bacillati</taxon>
        <taxon>Bacillota</taxon>
        <taxon>Clostridia</taxon>
        <taxon>Thermoanaerobacterales</taxon>
        <taxon>Thermoanaerobacteraceae</taxon>
        <taxon>Thermoanaerobacterium</taxon>
    </lineage>
</organism>
<evidence type="ECO:0000256" key="12">
    <source>
        <dbReference type="PIRNR" id="PIRNR006621"/>
    </source>
</evidence>
<dbReference type="GO" id="GO:0000049">
    <property type="term" value="F:tRNA binding"/>
    <property type="evidence" value="ECO:0007669"/>
    <property type="project" value="UniProtKB-KW"/>
</dbReference>
<dbReference type="PANTHER" id="PTHR45846">
    <property type="entry name" value="TRNA-DIHYDROURIDINE(47) SYNTHASE [NAD(P)(+)]-LIKE"/>
    <property type="match status" value="1"/>
</dbReference>
<keyword evidence="3" id="KW-0820">tRNA-binding</keyword>
<evidence type="ECO:0000256" key="5">
    <source>
        <dbReference type="ARBA" id="ARBA00022643"/>
    </source>
</evidence>
<evidence type="ECO:0000313" key="16">
    <source>
        <dbReference type="EMBL" id="AEF18010.1"/>
    </source>
</evidence>
<feature type="binding site" evidence="14">
    <location>
        <begin position="227"/>
        <end position="228"/>
    </location>
    <ligand>
        <name>FMN</name>
        <dbReference type="ChEBI" id="CHEBI:58210"/>
    </ligand>
</feature>
<dbReference type="InterPro" id="IPR024036">
    <property type="entry name" value="tRNA-dHydroUridine_Synthase_C"/>
</dbReference>
<keyword evidence="14" id="KW-0547">Nucleotide-binding</keyword>
<dbReference type="Gene3D" id="1.10.1200.80">
    <property type="entry name" value="Putative flavin oxidoreducatase, domain 2"/>
    <property type="match status" value="1"/>
</dbReference>
<evidence type="ECO:0000256" key="11">
    <source>
        <dbReference type="ARBA" id="ARBA00048802"/>
    </source>
</evidence>
<feature type="binding site" evidence="14">
    <location>
        <position position="73"/>
    </location>
    <ligand>
        <name>FMN</name>
        <dbReference type="ChEBI" id="CHEBI:58210"/>
    </ligand>
</feature>
<protein>
    <recommendedName>
        <fullName evidence="12">tRNA-dihydrouridine synthase</fullName>
        <ecNumber evidence="12">1.3.1.-</ecNumber>
    </recommendedName>
</protein>
<comment type="catalytic activity">
    <reaction evidence="11">
        <text>a 5,6-dihydrouridine in tRNA + NAD(+) = a uridine in tRNA + NADH + H(+)</text>
        <dbReference type="Rhea" id="RHEA:54452"/>
        <dbReference type="Rhea" id="RHEA-COMP:13339"/>
        <dbReference type="Rhea" id="RHEA-COMP:13887"/>
        <dbReference type="ChEBI" id="CHEBI:15378"/>
        <dbReference type="ChEBI" id="CHEBI:57540"/>
        <dbReference type="ChEBI" id="CHEBI:57945"/>
        <dbReference type="ChEBI" id="CHEBI:65315"/>
        <dbReference type="ChEBI" id="CHEBI:74443"/>
    </reaction>
</comment>
<dbReference type="InterPro" id="IPR001269">
    <property type="entry name" value="DUS_fam"/>
</dbReference>
<dbReference type="PROSITE" id="PS01136">
    <property type="entry name" value="UPF0034"/>
    <property type="match status" value="1"/>
</dbReference>
<dbReference type="PIRSF" id="PIRSF006621">
    <property type="entry name" value="Dus"/>
    <property type="match status" value="1"/>
</dbReference>
<feature type="active site" description="Proton donor" evidence="13">
    <location>
        <position position="103"/>
    </location>
</feature>
<keyword evidence="9 12" id="KW-0560">Oxidoreductase</keyword>
<dbReference type="HOGENOM" id="CLU_013299_0_3_9"/>
<dbReference type="EMBL" id="CP002739">
    <property type="protein sequence ID" value="AEF18010.1"/>
    <property type="molecule type" value="Genomic_DNA"/>
</dbReference>
<dbReference type="eggNOG" id="COG0042">
    <property type="taxonomic scope" value="Bacteria"/>
</dbReference>
<comment type="function">
    <text evidence="2 12">Catalyzes the synthesis of 5,6-dihydrouridine (D), a modified base found in the D-loop of most tRNAs, via the reduction of the C5-C6 double bond in target uridines.</text>
</comment>
<keyword evidence="4 12" id="KW-0285">Flavoprotein</keyword>
<dbReference type="Gene3D" id="3.20.20.70">
    <property type="entry name" value="Aldolase class I"/>
    <property type="match status" value="1"/>
</dbReference>
<dbReference type="Pfam" id="PF01207">
    <property type="entry name" value="Dus"/>
    <property type="match status" value="1"/>
</dbReference>
<dbReference type="STRING" id="858215.Thexy_1992"/>
<dbReference type="KEGG" id="txy:Thexy_1992"/>
<dbReference type="GO" id="GO:0050660">
    <property type="term" value="F:flavin adenine dinucleotide binding"/>
    <property type="evidence" value="ECO:0007669"/>
    <property type="project" value="InterPro"/>
</dbReference>
<evidence type="ECO:0000256" key="3">
    <source>
        <dbReference type="ARBA" id="ARBA00022555"/>
    </source>
</evidence>
<evidence type="ECO:0000256" key="1">
    <source>
        <dbReference type="ARBA" id="ARBA00001917"/>
    </source>
</evidence>
<evidence type="ECO:0000256" key="6">
    <source>
        <dbReference type="ARBA" id="ARBA00022694"/>
    </source>
</evidence>
<keyword evidence="7" id="KW-0521">NADP</keyword>
<evidence type="ECO:0000256" key="8">
    <source>
        <dbReference type="ARBA" id="ARBA00022884"/>
    </source>
</evidence>
<sequence length="323" mass="36087">MKRKLYIGDVEIKNNVFLAPMAGVTDKPYRCICSEMGCGFTYTEMVSAKGLYYESENTEFLTDIDDDENVALQIFGSDPYIMGEIAKRLNTSNAKVIDINMGCPTPKIVKNGDGSALMLKPELAESVIKAVVKNSSKPVTIKIRKGWDDAHVNAVEIAKMAENCGVKAVAVHGRTREQFYSGNADWDIIKKVKDNLKIPVIGNGDVFSPEDAKRMIDETGCDAVMVGRGAEGNPWIFKRILHYLNTGELLPEPIVSEKIDMILRHLDVMIEYKGEHIGILEMRKHIAWYLKGIRGASKIKQMVFTMSNYKEIKDLLLSIKSST</sequence>
<evidence type="ECO:0000256" key="4">
    <source>
        <dbReference type="ARBA" id="ARBA00022630"/>
    </source>
</evidence>
<name>F6BJY9_THEXL</name>
<feature type="binding site" evidence="14">
    <location>
        <begin position="20"/>
        <end position="22"/>
    </location>
    <ligand>
        <name>FMN</name>
        <dbReference type="ChEBI" id="CHEBI:58210"/>
    </ligand>
</feature>
<gene>
    <name evidence="16" type="ordered locus">Thexy_1992</name>
</gene>
<feature type="binding site" evidence="14">
    <location>
        <position position="142"/>
    </location>
    <ligand>
        <name>FMN</name>
        <dbReference type="ChEBI" id="CHEBI:58210"/>
    </ligand>
</feature>
<comment type="similarity">
    <text evidence="12">Belongs to the dus family.</text>
</comment>
<feature type="domain" description="DUS-like FMN-binding" evidence="15">
    <location>
        <begin position="18"/>
        <end position="316"/>
    </location>
</feature>
<keyword evidence="5 12" id="KW-0288">FMN</keyword>
<evidence type="ECO:0000256" key="2">
    <source>
        <dbReference type="ARBA" id="ARBA00002790"/>
    </source>
</evidence>
<evidence type="ECO:0000256" key="9">
    <source>
        <dbReference type="ARBA" id="ARBA00023002"/>
    </source>
</evidence>
<evidence type="ECO:0000256" key="10">
    <source>
        <dbReference type="ARBA" id="ARBA00048205"/>
    </source>
</evidence>
<dbReference type="EC" id="1.3.1.-" evidence="12"/>
<evidence type="ECO:0000256" key="7">
    <source>
        <dbReference type="ARBA" id="ARBA00022857"/>
    </source>
</evidence>
<evidence type="ECO:0000313" key="17">
    <source>
        <dbReference type="Proteomes" id="UP000007239"/>
    </source>
</evidence>